<organism evidence="1 2">
    <name type="scientific">Exilibacterium tricleocarpae</name>
    <dbReference type="NCBI Taxonomy" id="2591008"/>
    <lineage>
        <taxon>Bacteria</taxon>
        <taxon>Pseudomonadati</taxon>
        <taxon>Pseudomonadota</taxon>
        <taxon>Gammaproteobacteria</taxon>
        <taxon>Cellvibrionales</taxon>
        <taxon>Cellvibrionaceae</taxon>
        <taxon>Exilibacterium</taxon>
    </lineage>
</organism>
<sequence length="95" mass="11317">MINYQLKLPDDFEEYAWEVESKGWFQALAEFDGVRYQITFYDQARLTQDIDDELEDEPIFFESNLLVLESVDRSHMEKAIEYLANSGKYKGMMQE</sequence>
<proteinExistence type="predicted"/>
<dbReference type="Proteomes" id="UP000319732">
    <property type="component" value="Unassembled WGS sequence"/>
</dbReference>
<accession>A0A545U5S7</accession>
<dbReference type="EMBL" id="VHSG01000005">
    <property type="protein sequence ID" value="TQV84817.1"/>
    <property type="molecule type" value="Genomic_DNA"/>
</dbReference>
<dbReference type="OrthoDB" id="513474at2"/>
<evidence type="ECO:0000313" key="2">
    <source>
        <dbReference type="Proteomes" id="UP000319732"/>
    </source>
</evidence>
<dbReference type="AlphaFoldDB" id="A0A545U5S7"/>
<keyword evidence="2" id="KW-1185">Reference proteome</keyword>
<name>A0A545U5S7_9GAMM</name>
<protein>
    <submittedName>
        <fullName evidence="1">Uncharacterized protein</fullName>
    </submittedName>
</protein>
<reference evidence="1 2" key="1">
    <citation type="submission" date="2019-06" db="EMBL/GenBank/DDBJ databases">
        <title>Whole genome sequence for Cellvibrionaceae sp. R142.</title>
        <authorList>
            <person name="Wang G."/>
        </authorList>
    </citation>
    <scope>NUCLEOTIDE SEQUENCE [LARGE SCALE GENOMIC DNA]</scope>
    <source>
        <strain evidence="1 2">R142</strain>
    </source>
</reference>
<gene>
    <name evidence="1" type="ORF">FKG94_04695</name>
</gene>
<comment type="caution">
    <text evidence="1">The sequence shown here is derived from an EMBL/GenBank/DDBJ whole genome shotgun (WGS) entry which is preliminary data.</text>
</comment>
<dbReference type="RefSeq" id="WP_142903023.1">
    <property type="nucleotide sequence ID" value="NZ_ML660088.1"/>
</dbReference>
<evidence type="ECO:0000313" key="1">
    <source>
        <dbReference type="EMBL" id="TQV84817.1"/>
    </source>
</evidence>